<name>A0ABR3IQX2_9AGAR</name>
<comment type="caution">
    <text evidence="2">The sequence shown here is derived from an EMBL/GenBank/DDBJ whole genome shotgun (WGS) entry which is preliminary data.</text>
</comment>
<feature type="compositionally biased region" description="Low complexity" evidence="1">
    <location>
        <begin position="486"/>
        <end position="495"/>
    </location>
</feature>
<feature type="compositionally biased region" description="Low complexity" evidence="1">
    <location>
        <begin position="238"/>
        <end position="257"/>
    </location>
</feature>
<dbReference type="Gene3D" id="3.60.130.30">
    <property type="match status" value="1"/>
</dbReference>
<feature type="compositionally biased region" description="Basic residues" evidence="1">
    <location>
        <begin position="508"/>
        <end position="519"/>
    </location>
</feature>
<feature type="compositionally biased region" description="Basic and acidic residues" evidence="1">
    <location>
        <begin position="496"/>
        <end position="507"/>
    </location>
</feature>
<keyword evidence="3" id="KW-1185">Reference proteome</keyword>
<feature type="region of interest" description="Disordered" evidence="1">
    <location>
        <begin position="66"/>
        <end position="119"/>
    </location>
</feature>
<dbReference type="Proteomes" id="UP001556367">
    <property type="component" value="Unassembled WGS sequence"/>
</dbReference>
<organism evidence="2 3">
    <name type="scientific">Hohenbuehelia grisea</name>
    <dbReference type="NCBI Taxonomy" id="104357"/>
    <lineage>
        <taxon>Eukaryota</taxon>
        <taxon>Fungi</taxon>
        <taxon>Dikarya</taxon>
        <taxon>Basidiomycota</taxon>
        <taxon>Agaricomycotina</taxon>
        <taxon>Agaricomycetes</taxon>
        <taxon>Agaricomycetidae</taxon>
        <taxon>Agaricales</taxon>
        <taxon>Pleurotineae</taxon>
        <taxon>Pleurotaceae</taxon>
        <taxon>Hohenbuehelia</taxon>
    </lineage>
</organism>
<gene>
    <name evidence="2" type="ORF">HGRIS_014829</name>
</gene>
<sequence>MDSRNGCATTGRSTRSGAEFSLWLLSDTQPGVIVTDIDIQEAAVAEIERGEDAGYASEDALDLDYGDIDSGTQGLSSSSSTANSPVGFAVPPLDDLSDLTELSDDPEAAPTTILGKRKRKKAYKKALRNRKRRKKQEEQGTCVKGVTQRRVAAANAFETKFDVSSLPRATTSWIGLRDSGIRTSAGVEELMQKGFELFPWDGRSSHYIVDRNGFTFGILGGALGEHVPAAKDDGQDDPAQPSSSASIPPSLPQSASADVDETPKQTWAEAIASAADAIEHARQRASFTAAQRDHRRGSFPALAVGASFGGGQRRPGMLCNSRENAAATKMVTSNQGVRRVAGYQSCLLHGYCPRLGEHYRDTLNSIIRAHPGIQRNFENSDFAALTTNFGPSTVCLPHTDSANLAWGLCAITALGSFDPDTGGHLILWNLRLIIRFPPGSTILIPSALIRHSNTPISASERRYSLTQYSAGGLFRWVYNGFRPEAAASSSDNADSAARDARERDRRDRWKKGINMLRRK</sequence>
<dbReference type="EMBL" id="JASNQZ010000017">
    <property type="protein sequence ID" value="KAL0945678.1"/>
    <property type="molecule type" value="Genomic_DNA"/>
</dbReference>
<accession>A0ABR3IQX2</accession>
<proteinExistence type="predicted"/>
<evidence type="ECO:0000256" key="1">
    <source>
        <dbReference type="SAM" id="MobiDB-lite"/>
    </source>
</evidence>
<evidence type="ECO:0000313" key="3">
    <source>
        <dbReference type="Proteomes" id="UP001556367"/>
    </source>
</evidence>
<feature type="region of interest" description="Disordered" evidence="1">
    <location>
        <begin position="227"/>
        <end position="263"/>
    </location>
</feature>
<protein>
    <submittedName>
        <fullName evidence="2">Uncharacterized protein</fullName>
    </submittedName>
</protein>
<feature type="region of interest" description="Disordered" evidence="1">
    <location>
        <begin position="486"/>
        <end position="519"/>
    </location>
</feature>
<feature type="compositionally biased region" description="Acidic residues" evidence="1">
    <location>
        <begin position="95"/>
        <end position="107"/>
    </location>
</feature>
<evidence type="ECO:0000313" key="2">
    <source>
        <dbReference type="EMBL" id="KAL0945678.1"/>
    </source>
</evidence>
<reference evidence="3" key="1">
    <citation type="submission" date="2024-06" db="EMBL/GenBank/DDBJ databases">
        <title>Multi-omics analyses provide insights into the biosynthesis of the anticancer antibiotic pleurotin in Hohenbuehelia grisea.</title>
        <authorList>
            <person name="Weaver J.A."/>
            <person name="Alberti F."/>
        </authorList>
    </citation>
    <scope>NUCLEOTIDE SEQUENCE [LARGE SCALE GENOMIC DNA]</scope>
    <source>
        <strain evidence="3">T-177</strain>
    </source>
</reference>